<feature type="transmembrane region" description="Helical" evidence="2">
    <location>
        <begin position="315"/>
        <end position="339"/>
    </location>
</feature>
<keyword evidence="2" id="KW-0812">Transmembrane</keyword>
<name>A0A926VD74_9CYAN</name>
<keyword evidence="5" id="KW-1185">Reference proteome</keyword>
<dbReference type="EMBL" id="JACJPW010000011">
    <property type="protein sequence ID" value="MBD2180732.1"/>
    <property type="molecule type" value="Genomic_DNA"/>
</dbReference>
<keyword evidence="3" id="KW-0732">Signal</keyword>
<gene>
    <name evidence="4" type="ORF">H6G03_06385</name>
</gene>
<feature type="chain" id="PRO_5037703221" evidence="3">
    <location>
        <begin position="20"/>
        <end position="432"/>
    </location>
</feature>
<keyword evidence="2" id="KW-1133">Transmembrane helix</keyword>
<feature type="signal peptide" evidence="3">
    <location>
        <begin position="1"/>
        <end position="19"/>
    </location>
</feature>
<evidence type="ECO:0000256" key="2">
    <source>
        <dbReference type="SAM" id="Phobius"/>
    </source>
</evidence>
<keyword evidence="2" id="KW-0472">Membrane</keyword>
<evidence type="ECO:0000256" key="1">
    <source>
        <dbReference type="SAM" id="MobiDB-lite"/>
    </source>
</evidence>
<proteinExistence type="predicted"/>
<accession>A0A926VD74</accession>
<dbReference type="Pfam" id="PF13365">
    <property type="entry name" value="Trypsin_2"/>
    <property type="match status" value="1"/>
</dbReference>
<evidence type="ECO:0000313" key="5">
    <source>
        <dbReference type="Proteomes" id="UP000641646"/>
    </source>
</evidence>
<reference evidence="4" key="2">
    <citation type="submission" date="2020-08" db="EMBL/GenBank/DDBJ databases">
        <authorList>
            <person name="Chen M."/>
            <person name="Teng W."/>
            <person name="Zhao L."/>
            <person name="Hu C."/>
            <person name="Zhou Y."/>
            <person name="Han B."/>
            <person name="Song L."/>
            <person name="Shu W."/>
        </authorList>
    </citation>
    <scope>NUCLEOTIDE SEQUENCE</scope>
    <source>
        <strain evidence="4">FACHB-1375</strain>
    </source>
</reference>
<dbReference type="InterPro" id="IPR043504">
    <property type="entry name" value="Peptidase_S1_PA_chymotrypsin"/>
</dbReference>
<evidence type="ECO:0000256" key="3">
    <source>
        <dbReference type="SAM" id="SignalP"/>
    </source>
</evidence>
<protein>
    <submittedName>
        <fullName evidence="4">Trypsin-like peptidase domain-containing protein</fullName>
    </submittedName>
</protein>
<dbReference type="Proteomes" id="UP000641646">
    <property type="component" value="Unassembled WGS sequence"/>
</dbReference>
<feature type="region of interest" description="Disordered" evidence="1">
    <location>
        <begin position="346"/>
        <end position="369"/>
    </location>
</feature>
<dbReference type="AlphaFoldDB" id="A0A926VD74"/>
<organism evidence="4 5">
    <name type="scientific">Aerosakkonema funiforme FACHB-1375</name>
    <dbReference type="NCBI Taxonomy" id="2949571"/>
    <lineage>
        <taxon>Bacteria</taxon>
        <taxon>Bacillati</taxon>
        <taxon>Cyanobacteriota</taxon>
        <taxon>Cyanophyceae</taxon>
        <taxon>Oscillatoriophycideae</taxon>
        <taxon>Aerosakkonematales</taxon>
        <taxon>Aerosakkonemataceae</taxon>
        <taxon>Aerosakkonema</taxon>
    </lineage>
</organism>
<reference evidence="4" key="1">
    <citation type="journal article" date="2015" name="ISME J.">
        <title>Draft Genome Sequence of Streptomyces incarnatus NRRL8089, which Produces the Nucleoside Antibiotic Sinefungin.</title>
        <authorList>
            <person name="Oshima K."/>
            <person name="Hattori M."/>
            <person name="Shimizu H."/>
            <person name="Fukuda K."/>
            <person name="Nemoto M."/>
            <person name="Inagaki K."/>
            <person name="Tamura T."/>
        </authorList>
    </citation>
    <scope>NUCLEOTIDE SEQUENCE</scope>
    <source>
        <strain evidence="4">FACHB-1375</strain>
    </source>
</reference>
<dbReference type="SUPFAM" id="SSF50494">
    <property type="entry name" value="Trypsin-like serine proteases"/>
    <property type="match status" value="1"/>
</dbReference>
<comment type="caution">
    <text evidence="4">The sequence shown here is derived from an EMBL/GenBank/DDBJ whole genome shotgun (WGS) entry which is preliminary data.</text>
</comment>
<dbReference type="InterPro" id="IPR009003">
    <property type="entry name" value="Peptidase_S1_PA"/>
</dbReference>
<sequence>MPLILACIGSLFLELPVQALVSSNSDKTPTPTVSPTQSVALPEGIIRDKARLISVRVLSVDRKEWNANTIGTFEVSGSGILLKVNTVKTSPHLPYLYLVLTNDHVAKSSTKESYIQTHDGLIHKGFLHPAKFDADLRLLYFYSPYRYETATLGKSSNLKENEKIYVAGFPCQLTSREMSCPAEFTFTQGEVFIFDQLLVDGYQIGYTNETKEGMSGGAVLNTQGQVVAINGRGKAESNNSQYSYADGSGSPEITQQKSLALGIPIKTYLNNAPTNPFDKLSPPKGVEYVYYTQQTSNSNNGEGNKNQFNLTNLDFIRVLAGIILLLILLISLIGILMLINQPKGRKISHKSKTTNDSRKGKNSTNENHKPTQSVYQLLYALNEEQIKLGAKTSDDIAQLIYLVKLITPTNQNLKQADLKDDNQVVDPNDTQQ</sequence>
<evidence type="ECO:0000313" key="4">
    <source>
        <dbReference type="EMBL" id="MBD2180732.1"/>
    </source>
</evidence>
<dbReference type="Gene3D" id="2.40.10.10">
    <property type="entry name" value="Trypsin-like serine proteases"/>
    <property type="match status" value="2"/>
</dbReference>